<dbReference type="Pfam" id="PF23047">
    <property type="entry name" value="DUF7038"/>
    <property type="match status" value="1"/>
</dbReference>
<evidence type="ECO:0000313" key="2">
    <source>
        <dbReference type="Proteomes" id="UP000093561"/>
    </source>
</evidence>
<evidence type="ECO:0000313" key="3">
    <source>
        <dbReference type="WBParaSite" id="mrna-Wban_05994"/>
    </source>
</evidence>
<dbReference type="Proteomes" id="UP000093561">
    <property type="component" value="Unassembled WGS sequence"/>
</dbReference>
<dbReference type="InterPro" id="IPR055466">
    <property type="entry name" value="DUF7038"/>
</dbReference>
<protein>
    <recommendedName>
        <fullName evidence="1">DUF7038 domain-containing protein</fullName>
    </recommendedName>
</protein>
<accession>A0AAF5PV24</accession>
<name>A0AAF5PV24_WUCBA</name>
<feature type="domain" description="DUF7038" evidence="1">
    <location>
        <begin position="76"/>
        <end position="163"/>
    </location>
</feature>
<evidence type="ECO:0000259" key="1">
    <source>
        <dbReference type="Pfam" id="PF23047"/>
    </source>
</evidence>
<reference evidence="2" key="2">
    <citation type="journal article" date="2016" name="Mol. Ecol.">
        <title>Population genomics of the filarial nematode parasite Wuchereria bancrofti from mosquitoes.</title>
        <authorList>
            <person name="Small S.T."/>
            <person name="Reimer L.J."/>
            <person name="Tisch D.J."/>
            <person name="King C.L."/>
            <person name="Christensen B.M."/>
            <person name="Siba P.M."/>
            <person name="Kazura J.W."/>
            <person name="Serre D."/>
            <person name="Zimmerman P.A."/>
        </authorList>
    </citation>
    <scope>NUCLEOTIDE SEQUENCE</scope>
    <source>
        <strain evidence="2">pt0022</strain>
    </source>
</reference>
<reference evidence="3" key="3">
    <citation type="submission" date="2024-02" db="UniProtKB">
        <authorList>
            <consortium name="WormBaseParasite"/>
        </authorList>
    </citation>
    <scope>IDENTIFICATION</scope>
    <source>
        <strain evidence="3">pt0022</strain>
    </source>
</reference>
<reference evidence="2" key="1">
    <citation type="submission" date="2015-03" db="EMBL/GenBank/DDBJ databases">
        <title>Wuchereria bancrofti Genome Sequencing Papua New Guinea Strain.</title>
        <authorList>
            <person name="Small S.T."/>
            <person name="Serre D."/>
            <person name="Zimmerman P.A."/>
        </authorList>
    </citation>
    <scope>NUCLEOTIDE SEQUENCE [LARGE SCALE GENOMIC DNA]</scope>
    <source>
        <strain evidence="2">pt0022</strain>
    </source>
</reference>
<dbReference type="WBParaSite" id="mrna-Wban_05994">
    <property type="protein sequence ID" value="mrna-Wban_05994"/>
    <property type="gene ID" value="Wban_05994"/>
</dbReference>
<organism evidence="2 3">
    <name type="scientific">Wuchereria bancrofti</name>
    <dbReference type="NCBI Taxonomy" id="6293"/>
    <lineage>
        <taxon>Eukaryota</taxon>
        <taxon>Metazoa</taxon>
        <taxon>Ecdysozoa</taxon>
        <taxon>Nematoda</taxon>
        <taxon>Chromadorea</taxon>
        <taxon>Rhabditida</taxon>
        <taxon>Spirurina</taxon>
        <taxon>Spiruromorpha</taxon>
        <taxon>Filarioidea</taxon>
        <taxon>Onchocercidae</taxon>
        <taxon>Wuchereria</taxon>
    </lineage>
</organism>
<proteinExistence type="predicted"/>
<dbReference type="AlphaFoldDB" id="A0AAF5PV24"/>
<sequence length="337" mass="39298">MYYLGIVLETSDGRIKVLRKTKIYQFNCEIPTNVVPGGWINFSFNDDSMPPFIEACSPILPTKIVKLYDSDGSISSRISIQTIAATPYRENLDSTLEQCVWSPHFEWILDDNGIFNHENVMPDIIYVIWVELLTEPYMSNTNILMKITEIIRPAYNQLPIYDAQNRSENKINPTTIYSGLVIRRDMNCQGMEQVVLWSIATGIVYFRHQQYQNISIDGILEAHKLRYSKTQMILTRVVENKAQICEKVKMPENLPKEDWVWISDVVGKVWVDLEHFKKSVMNRWNELAGNITYIWLSYDQFGSTVCWKFHSIVESNQYIERKEDVVNIERFADLAIL</sequence>